<evidence type="ECO:0000256" key="4">
    <source>
        <dbReference type="SAM" id="MobiDB-lite"/>
    </source>
</evidence>
<name>A0ABR1XI35_9PEZI</name>
<dbReference type="PROSITE" id="PS50297">
    <property type="entry name" value="ANK_REP_REGION"/>
    <property type="match status" value="1"/>
</dbReference>
<dbReference type="PROSITE" id="PS50088">
    <property type="entry name" value="ANK_REPEAT"/>
    <property type="match status" value="1"/>
</dbReference>
<keyword evidence="6" id="KW-1185">Reference proteome</keyword>
<dbReference type="SMART" id="SM00248">
    <property type="entry name" value="ANK"/>
    <property type="match status" value="4"/>
</dbReference>
<dbReference type="PANTHER" id="PTHR24198:SF165">
    <property type="entry name" value="ANKYRIN REPEAT-CONTAINING PROTEIN-RELATED"/>
    <property type="match status" value="1"/>
</dbReference>
<dbReference type="InterPro" id="IPR002110">
    <property type="entry name" value="Ankyrin_rpt"/>
</dbReference>
<protein>
    <recommendedName>
        <fullName evidence="7">Ankyrin</fullName>
    </recommendedName>
</protein>
<feature type="non-terminal residue" evidence="5">
    <location>
        <position position="1"/>
    </location>
</feature>
<organism evidence="5 6">
    <name type="scientific">Phyllosticta citrichinensis</name>
    <dbReference type="NCBI Taxonomy" id="1130410"/>
    <lineage>
        <taxon>Eukaryota</taxon>
        <taxon>Fungi</taxon>
        <taxon>Dikarya</taxon>
        <taxon>Ascomycota</taxon>
        <taxon>Pezizomycotina</taxon>
        <taxon>Dothideomycetes</taxon>
        <taxon>Dothideomycetes incertae sedis</taxon>
        <taxon>Botryosphaeriales</taxon>
        <taxon>Phyllostictaceae</taxon>
        <taxon>Phyllosticta</taxon>
    </lineage>
</organism>
<keyword evidence="2 3" id="KW-0040">ANK repeat</keyword>
<evidence type="ECO:0000313" key="6">
    <source>
        <dbReference type="Proteomes" id="UP001456524"/>
    </source>
</evidence>
<evidence type="ECO:0000313" key="5">
    <source>
        <dbReference type="EMBL" id="KAK8155784.1"/>
    </source>
</evidence>
<gene>
    <name evidence="5" type="ORF">IWX90DRAFT_493897</name>
</gene>
<feature type="region of interest" description="Disordered" evidence="4">
    <location>
        <begin position="54"/>
        <end position="89"/>
    </location>
</feature>
<evidence type="ECO:0000256" key="2">
    <source>
        <dbReference type="ARBA" id="ARBA00023043"/>
    </source>
</evidence>
<reference evidence="5 6" key="1">
    <citation type="journal article" date="2022" name="G3 (Bethesda)">
        <title>Enemy or ally: a genomic approach to elucidate the lifestyle of Phyllosticta citrichinaensis.</title>
        <authorList>
            <person name="Buijs V.A."/>
            <person name="Groenewald J.Z."/>
            <person name="Haridas S."/>
            <person name="LaButti K.M."/>
            <person name="Lipzen A."/>
            <person name="Martin F.M."/>
            <person name="Barry K."/>
            <person name="Grigoriev I.V."/>
            <person name="Crous P.W."/>
            <person name="Seidl M.F."/>
        </authorList>
    </citation>
    <scope>NUCLEOTIDE SEQUENCE [LARGE SCALE GENOMIC DNA]</scope>
    <source>
        <strain evidence="5 6">CBS 129764</strain>
    </source>
</reference>
<feature type="repeat" description="ANK" evidence="3">
    <location>
        <begin position="459"/>
        <end position="491"/>
    </location>
</feature>
<evidence type="ECO:0000256" key="1">
    <source>
        <dbReference type="ARBA" id="ARBA00022737"/>
    </source>
</evidence>
<comment type="caution">
    <text evidence="5">The sequence shown here is derived from an EMBL/GenBank/DDBJ whole genome shotgun (WGS) entry which is preliminary data.</text>
</comment>
<accession>A0ABR1XI35</accession>
<keyword evidence="1" id="KW-0677">Repeat</keyword>
<evidence type="ECO:0008006" key="7">
    <source>
        <dbReference type="Google" id="ProtNLM"/>
    </source>
</evidence>
<dbReference type="Gene3D" id="1.25.40.20">
    <property type="entry name" value="Ankyrin repeat-containing domain"/>
    <property type="match status" value="1"/>
</dbReference>
<proteinExistence type="predicted"/>
<feature type="compositionally biased region" description="Basic residues" evidence="4">
    <location>
        <begin position="75"/>
        <end position="89"/>
    </location>
</feature>
<evidence type="ECO:0000256" key="3">
    <source>
        <dbReference type="PROSITE-ProRule" id="PRU00023"/>
    </source>
</evidence>
<dbReference type="PANTHER" id="PTHR24198">
    <property type="entry name" value="ANKYRIN REPEAT AND PROTEIN KINASE DOMAIN-CONTAINING PROTEIN"/>
    <property type="match status" value="1"/>
</dbReference>
<dbReference type="SUPFAM" id="SSF48403">
    <property type="entry name" value="Ankyrin repeat"/>
    <property type="match status" value="1"/>
</dbReference>
<sequence length="595" mass="67516">SICVSRSPRRYIWSRPNLFHLPSTTSPTTNPEIDVCPCKHCKLATMAITRSMKKGHDLPASNDNQSSDVENVPKKLSKSKAPRRRRVAQKKNVDRLTALPLELFKMIMEELIRDISRVLYHYYWRRKDHEKLTDRIDQTMNLRFVSRLFRAEITSAIFKAGRPVQESNQLFWCHLEKTQPLMISRLLLEESLARPNSDIGILALIQQSAEKLLHIQPDESTFSRKALFEAICSCIFHAKEHFSMYSSLVRKRSETYPPYTKTSFEQDVVNSCLVVASWMGDIPLMDVLESEHGPLARRTGDRYHPRFMGSVQWAAARNGHTDMIKYLQQKGCDFGQRQSNYFDSFSPLCGAVNGNHTEIFKAILPAYDRYRSTSLPVTAPYYWHPDPATWIKQGLTRKIAIHGSAEIARLFWARKPTMSERELSEALVQVCFRGRHDKSKKAAILIQAGASVDKYCEDLGSTPIEAAISAGPPELLQTLLQNGGNPNATVVERHGKPRKGYRSEPLIKALDSGKIDAMKVLLQHCKWESATKANLLLDAVNKDCLEMVKLLVSPEHFNPTSSRRAVNMGRAAVRQARADLKTEIVDVLLARGCEE</sequence>
<dbReference type="Proteomes" id="UP001456524">
    <property type="component" value="Unassembled WGS sequence"/>
</dbReference>
<dbReference type="InterPro" id="IPR036770">
    <property type="entry name" value="Ankyrin_rpt-contain_sf"/>
</dbReference>
<dbReference type="EMBL" id="JBBWUH010000010">
    <property type="protein sequence ID" value="KAK8155784.1"/>
    <property type="molecule type" value="Genomic_DNA"/>
</dbReference>